<evidence type="ECO:0000313" key="7">
    <source>
        <dbReference type="EMBL" id="HDP79195.1"/>
    </source>
</evidence>
<feature type="transmembrane region" description="Helical" evidence="5">
    <location>
        <begin position="530"/>
        <end position="556"/>
    </location>
</feature>
<name>A0A7C1CXA1_9BACT</name>
<dbReference type="Pfam" id="PF00528">
    <property type="entry name" value="BPD_transp_1"/>
    <property type="match status" value="2"/>
</dbReference>
<comment type="similarity">
    <text evidence="5">Belongs to the binding-protein-dependent transport system permease family.</text>
</comment>
<dbReference type="PANTHER" id="PTHR43496">
    <property type="entry name" value="PROTEIN LPLB"/>
    <property type="match status" value="1"/>
</dbReference>
<evidence type="ECO:0000256" key="4">
    <source>
        <dbReference type="ARBA" id="ARBA00023136"/>
    </source>
</evidence>
<keyword evidence="2 5" id="KW-0812">Transmembrane</keyword>
<dbReference type="GO" id="GO:0055085">
    <property type="term" value="P:transmembrane transport"/>
    <property type="evidence" value="ECO:0007669"/>
    <property type="project" value="InterPro"/>
</dbReference>
<feature type="transmembrane region" description="Helical" evidence="5">
    <location>
        <begin position="10"/>
        <end position="28"/>
    </location>
</feature>
<evidence type="ECO:0000256" key="5">
    <source>
        <dbReference type="RuleBase" id="RU363032"/>
    </source>
</evidence>
<dbReference type="AlphaFoldDB" id="A0A7C1CXA1"/>
<feature type="transmembrane region" description="Helical" evidence="5">
    <location>
        <begin position="329"/>
        <end position="352"/>
    </location>
</feature>
<dbReference type="Gene3D" id="1.10.3720.10">
    <property type="entry name" value="MetI-like"/>
    <property type="match status" value="2"/>
</dbReference>
<feature type="transmembrane region" description="Helical" evidence="5">
    <location>
        <begin position="428"/>
        <end position="448"/>
    </location>
</feature>
<feature type="domain" description="ABC transmembrane type-1" evidence="6">
    <location>
        <begin position="249"/>
        <end position="449"/>
    </location>
</feature>
<feature type="transmembrane region" description="Helical" evidence="5">
    <location>
        <begin position="593"/>
        <end position="609"/>
    </location>
</feature>
<sequence>MIGLYSWRKLLSFAFISIAVFVALFWIFDTLKGSFFKVVKENQRQLVTVLSESAPRDSEQAENWIVTVNKEFSEAEIIYVHGVPGWDELQVLTPDNELKSFYEANSGSQDFDKAFESVYYLENYYSSLEYSFRGKSVTLVFAPLIDETRYDMTGFLLFLMSAEAGENYADLLNLFMMAAFAVFVIIYFISRFFRDPIMGYIILGLFLMVGVFVAYPLFEAIRLTFLADGEFSMRTWVTILSSRQYLSALWGSVRLGILTATFSTIIGFIFAFVINRTAIRGKKFLGTMGLLPVISPPFSLSLSLILLFGSNGLITKQILGLRDFTIYGLGGLTAVQTIGMFPIAFLTLSGVLQAIDSTLEEASLDLNGSRWKTFSKVTFPLAIPGVLSSWLLVFTNSLADFANPLLLAGSYRVLSVEAYIEVTGRNRLGHGAALSILLLMPTLTAFLVQRFWVSRKSYVTVTGKPSSRLSDLVSKPVKFALMAFIVVFIAFILGLYGTIVAGCFVANWGIDYSFTLKNITEALQRGRTAIVDTFTLSAIATPFAGLIAMMAALVIVRKKFAGKRVLEGLILAPFAIPGTLIGISYVLAFNKPPLILVGTGAIIVINYIIRELPVGVEGGVATLRQIDPAIEEAAQDLGADSTTVFRTIVLPLIRPAFISGMSYTFVRSMTAVSAIIFLISAKWYHMTVLIYNFSESIRFGLASVLSTVLIIIVFGAFGLMRLLVRKNEYMEKNVNLN</sequence>
<keyword evidence="5" id="KW-0813">Transport</keyword>
<feature type="transmembrane region" description="Helical" evidence="5">
    <location>
        <begin position="568"/>
        <end position="587"/>
    </location>
</feature>
<feature type="transmembrane region" description="Helical" evidence="5">
    <location>
        <begin position="197"/>
        <end position="218"/>
    </location>
</feature>
<dbReference type="InterPro" id="IPR035906">
    <property type="entry name" value="MetI-like_sf"/>
</dbReference>
<dbReference type="InterPro" id="IPR000515">
    <property type="entry name" value="MetI-like"/>
</dbReference>
<dbReference type="PROSITE" id="PS50928">
    <property type="entry name" value="ABC_TM1"/>
    <property type="match status" value="2"/>
</dbReference>
<feature type="transmembrane region" description="Helical" evidence="5">
    <location>
        <begin position="373"/>
        <end position="393"/>
    </location>
</feature>
<feature type="transmembrane region" description="Helical" evidence="5">
    <location>
        <begin position="704"/>
        <end position="724"/>
    </location>
</feature>
<keyword evidence="3 5" id="KW-1133">Transmembrane helix</keyword>
<evidence type="ECO:0000259" key="6">
    <source>
        <dbReference type="PROSITE" id="PS50928"/>
    </source>
</evidence>
<dbReference type="Proteomes" id="UP000886198">
    <property type="component" value="Unassembled WGS sequence"/>
</dbReference>
<evidence type="ECO:0000256" key="1">
    <source>
        <dbReference type="ARBA" id="ARBA00004141"/>
    </source>
</evidence>
<accession>A0A7C1CXA1</accession>
<evidence type="ECO:0000256" key="3">
    <source>
        <dbReference type="ARBA" id="ARBA00022989"/>
    </source>
</evidence>
<dbReference type="SUPFAM" id="SSF161098">
    <property type="entry name" value="MetI-like"/>
    <property type="match status" value="2"/>
</dbReference>
<organism evidence="7">
    <name type="scientific">Mesotoga infera</name>
    <dbReference type="NCBI Taxonomy" id="1236046"/>
    <lineage>
        <taxon>Bacteria</taxon>
        <taxon>Thermotogati</taxon>
        <taxon>Thermotogota</taxon>
        <taxon>Thermotogae</taxon>
        <taxon>Kosmotogales</taxon>
        <taxon>Kosmotogaceae</taxon>
        <taxon>Mesotoga</taxon>
    </lineage>
</organism>
<dbReference type="GO" id="GO:0005886">
    <property type="term" value="C:plasma membrane"/>
    <property type="evidence" value="ECO:0007669"/>
    <property type="project" value="UniProtKB-SubCell"/>
</dbReference>
<comment type="caution">
    <text evidence="7">The sequence shown here is derived from an EMBL/GenBank/DDBJ whole genome shotgun (WGS) entry which is preliminary data.</text>
</comment>
<comment type="subcellular location">
    <subcellularLocation>
        <location evidence="5">Cell membrane</location>
        <topology evidence="5">Multi-pass membrane protein</topology>
    </subcellularLocation>
    <subcellularLocation>
        <location evidence="1">Membrane</location>
        <topology evidence="1">Multi-pass membrane protein</topology>
    </subcellularLocation>
</comment>
<keyword evidence="4 5" id="KW-0472">Membrane</keyword>
<dbReference type="EMBL" id="DSBT01000414">
    <property type="protein sequence ID" value="HDP79195.1"/>
    <property type="molecule type" value="Genomic_DNA"/>
</dbReference>
<feature type="transmembrane region" description="Helical" evidence="5">
    <location>
        <begin position="171"/>
        <end position="190"/>
    </location>
</feature>
<feature type="transmembrane region" description="Helical" evidence="5">
    <location>
        <begin position="479"/>
        <end position="510"/>
    </location>
</feature>
<gene>
    <name evidence="7" type="ORF">ENN47_13670</name>
</gene>
<reference evidence="7" key="1">
    <citation type="journal article" date="2020" name="mSystems">
        <title>Genome- and Community-Level Interaction Insights into Carbon Utilization and Element Cycling Functions of Hydrothermarchaeota in Hydrothermal Sediment.</title>
        <authorList>
            <person name="Zhou Z."/>
            <person name="Liu Y."/>
            <person name="Xu W."/>
            <person name="Pan J."/>
            <person name="Luo Z.H."/>
            <person name="Li M."/>
        </authorList>
    </citation>
    <scope>NUCLEOTIDE SEQUENCE [LARGE SCALE GENOMIC DNA]</scope>
    <source>
        <strain evidence="7">SpSt-1179</strain>
    </source>
</reference>
<dbReference type="PANTHER" id="PTHR43496:SF1">
    <property type="entry name" value="POLYGALACTURONAN_RHAMNOGALACTURONAN TRANSPORT SYSTEM PERMEASE PROTEIN YTEP"/>
    <property type="match status" value="1"/>
</dbReference>
<proteinExistence type="inferred from homology"/>
<feature type="domain" description="ABC transmembrane type-1" evidence="6">
    <location>
        <begin position="530"/>
        <end position="720"/>
    </location>
</feature>
<evidence type="ECO:0000256" key="2">
    <source>
        <dbReference type="ARBA" id="ARBA00022692"/>
    </source>
</evidence>
<dbReference type="CDD" id="cd06261">
    <property type="entry name" value="TM_PBP2"/>
    <property type="match status" value="2"/>
</dbReference>
<feature type="transmembrane region" description="Helical" evidence="5">
    <location>
        <begin position="286"/>
        <end position="309"/>
    </location>
</feature>
<protein>
    <submittedName>
        <fullName evidence="7">Iron ABC transporter permease</fullName>
    </submittedName>
</protein>
<feature type="transmembrane region" description="Helical" evidence="5">
    <location>
        <begin position="664"/>
        <end position="684"/>
    </location>
</feature>
<feature type="transmembrane region" description="Helical" evidence="5">
    <location>
        <begin position="255"/>
        <end position="274"/>
    </location>
</feature>